<proteinExistence type="predicted"/>
<evidence type="ECO:0000313" key="1">
    <source>
        <dbReference type="EMBL" id="GDZ94873.1"/>
    </source>
</evidence>
<sequence length="69" mass="7756">MLTTETEILAILRNLPQPALEEAKIFLDFLAWRYQNHSPQGANLIASLRGKATGEMTTDEILNLTRGEE</sequence>
<dbReference type="AlphaFoldDB" id="A0A4P5ZHI5"/>
<dbReference type="RefSeq" id="WP_026789078.1">
    <property type="nucleotide sequence ID" value="NZ_BJCD01000049.1"/>
</dbReference>
<reference evidence="2" key="1">
    <citation type="submission" date="2019-02" db="EMBL/GenBank/DDBJ databases">
        <title>Draft genome sequence of Planktothrix agardhii NIES-905.</title>
        <authorList>
            <person name="Yamaguchi H."/>
            <person name="Suzuki S."/>
            <person name="Kawachi M."/>
        </authorList>
    </citation>
    <scope>NUCLEOTIDE SEQUENCE [LARGE SCALE GENOMIC DNA]</scope>
    <source>
        <strain evidence="2">CCAP 1459/11A</strain>
    </source>
</reference>
<accession>A0A4P5ZHI5</accession>
<protein>
    <submittedName>
        <fullName evidence="1">Uncharacterized protein</fullName>
    </submittedName>
</protein>
<name>A0A4P5ZHI5_PLAAG</name>
<dbReference type="Proteomes" id="UP000299794">
    <property type="component" value="Unassembled WGS sequence"/>
</dbReference>
<comment type="caution">
    <text evidence="1">The sequence shown here is derived from an EMBL/GenBank/DDBJ whole genome shotgun (WGS) entry which is preliminary data.</text>
</comment>
<gene>
    <name evidence="1" type="ORF">PA905_28300</name>
</gene>
<dbReference type="EMBL" id="BJCD01000049">
    <property type="protein sequence ID" value="GDZ94873.1"/>
    <property type="molecule type" value="Genomic_DNA"/>
</dbReference>
<organism evidence="1 2">
    <name type="scientific">Planktothrix agardhii CCAP 1459/11A</name>
    <dbReference type="NCBI Taxonomy" id="282420"/>
    <lineage>
        <taxon>Bacteria</taxon>
        <taxon>Bacillati</taxon>
        <taxon>Cyanobacteriota</taxon>
        <taxon>Cyanophyceae</taxon>
        <taxon>Oscillatoriophycideae</taxon>
        <taxon>Oscillatoriales</taxon>
        <taxon>Microcoleaceae</taxon>
        <taxon>Planktothrix</taxon>
    </lineage>
</organism>
<evidence type="ECO:0000313" key="2">
    <source>
        <dbReference type="Proteomes" id="UP000299794"/>
    </source>
</evidence>